<dbReference type="InterPro" id="IPR002081">
    <property type="entry name" value="Cryptochrome/DNA_photolyase_1"/>
</dbReference>
<dbReference type="GO" id="GO:0003904">
    <property type="term" value="F:deoxyribodipyrimidine photo-lyase activity"/>
    <property type="evidence" value="ECO:0007669"/>
    <property type="project" value="TreeGrafter"/>
</dbReference>
<protein>
    <submittedName>
        <fullName evidence="6">Deoxyribodipyrimidine photo-lyase</fullName>
    </submittedName>
</protein>
<accession>A0A1I4BWR1</accession>
<name>A0A1I4BWR1_9RHOB</name>
<evidence type="ECO:0000256" key="2">
    <source>
        <dbReference type="ARBA" id="ARBA00022827"/>
    </source>
</evidence>
<reference evidence="6 7" key="1">
    <citation type="submission" date="2016-10" db="EMBL/GenBank/DDBJ databases">
        <authorList>
            <person name="de Groot N.N."/>
        </authorList>
    </citation>
    <scope>NUCLEOTIDE SEQUENCE [LARGE SCALE GENOMIC DNA]</scope>
    <source>
        <strain evidence="6 7">DSM 16199</strain>
    </source>
</reference>
<feature type="binding site" evidence="3">
    <location>
        <position position="38"/>
    </location>
    <ligand>
        <name>FAD</name>
        <dbReference type="ChEBI" id="CHEBI:57692"/>
    </ligand>
</feature>
<keyword evidence="2 3" id="KW-0274">FAD</keyword>
<feature type="binding site" evidence="3">
    <location>
        <begin position="88"/>
        <end position="95"/>
    </location>
    <ligand>
        <name>FAD</name>
        <dbReference type="ChEBI" id="CHEBI:57692"/>
    </ligand>
</feature>
<feature type="binding site" evidence="3">
    <location>
        <begin position="189"/>
        <end position="191"/>
    </location>
    <ligand>
        <name>FAD</name>
        <dbReference type="ChEBI" id="CHEBI:57692"/>
    </ligand>
</feature>
<feature type="binding site" evidence="3">
    <location>
        <begin position="50"/>
        <end position="56"/>
    </location>
    <ligand>
        <name>FAD</name>
        <dbReference type="ChEBI" id="CHEBI:57692"/>
    </ligand>
</feature>
<dbReference type="PANTHER" id="PTHR11455">
    <property type="entry name" value="CRYPTOCHROME"/>
    <property type="match status" value="1"/>
</dbReference>
<dbReference type="Pfam" id="PF03441">
    <property type="entry name" value="FAD_binding_7"/>
    <property type="match status" value="1"/>
</dbReference>
<feature type="site" description="Electron transfer via tryptophanyl radical" evidence="4">
    <location>
        <position position="199"/>
    </location>
</feature>
<feature type="binding site" evidence="3">
    <location>
        <position position="85"/>
    </location>
    <ligand>
        <name>FAD</name>
        <dbReference type="ChEBI" id="CHEBI:57692"/>
    </ligand>
</feature>
<dbReference type="PANTHER" id="PTHR11455:SF9">
    <property type="entry name" value="CRYPTOCHROME CIRCADIAN CLOCK 5 ISOFORM X1"/>
    <property type="match status" value="1"/>
</dbReference>
<sequence length="414" mass="45653">MARARLRSSFEIMIQFAPSRAAGLAQLDDFAPRAAGDYARTRNFDTGGHTNVSRLSPWLRHGLLTETEVITAAVRHHGPDLPEKFVTEVAWRLYFKGWLELRPGIWTAYKAERQAAWNDVQTQSGLRQRWEQACTGQTGIACFDHWAAELAQTGYLHNHARMWFASIWIFTLGLPWTLGADLFLRHLLDGDAASNTLSWRWVGGLHTQGKTYVATAENIARYTDGRFNPRDLAQVAPALDGPPLPAPRPCPVSDPFAPSRRSGLLLTDETLYPDPLLDRVLLPVTTATLQASAARSHLLVSDRVTQFSRAAITDCTTRLAGRLGPVTACTDTQTVVDWASAAQLEQVVMHHVPTGPAADMLAGLKEALAAQGIALSQQMRPIDQLAWPSATAGFFKFKRVLPDILAQAKFENLS</sequence>
<feature type="site" description="Electron transfer via tryptophanyl radical" evidence="4">
    <location>
        <position position="176"/>
    </location>
</feature>
<keyword evidence="6" id="KW-0456">Lyase</keyword>
<dbReference type="InterPro" id="IPR036134">
    <property type="entry name" value="Crypto/Photolyase_FAD-like_sf"/>
</dbReference>
<evidence type="ECO:0000256" key="4">
    <source>
        <dbReference type="PIRSR" id="PIRSR602081-2"/>
    </source>
</evidence>
<dbReference type="InterPro" id="IPR005101">
    <property type="entry name" value="Cryptochr/Photolyase_FAD-bd"/>
</dbReference>
<proteinExistence type="predicted"/>
<dbReference type="SUPFAM" id="SSF48173">
    <property type="entry name" value="Cryptochrome/photolyase FAD-binding domain"/>
    <property type="match status" value="1"/>
</dbReference>
<feature type="site" description="Electron transfer via tryptophanyl radical" evidence="4">
    <location>
        <position position="117"/>
    </location>
</feature>
<keyword evidence="7" id="KW-1185">Reference proteome</keyword>
<evidence type="ECO:0000256" key="3">
    <source>
        <dbReference type="PIRSR" id="PIRSR602081-1"/>
    </source>
</evidence>
<evidence type="ECO:0000259" key="5">
    <source>
        <dbReference type="Pfam" id="PF03441"/>
    </source>
</evidence>
<dbReference type="AlphaFoldDB" id="A0A1I4BWR1"/>
<dbReference type="EMBL" id="FOTF01000001">
    <property type="protein sequence ID" value="SFK72973.1"/>
    <property type="molecule type" value="Genomic_DNA"/>
</dbReference>
<keyword evidence="1 3" id="KW-0285">Flavoprotein</keyword>
<organism evidence="6 7">
    <name type="scientific">Loktanella salsilacus</name>
    <dbReference type="NCBI Taxonomy" id="195913"/>
    <lineage>
        <taxon>Bacteria</taxon>
        <taxon>Pseudomonadati</taxon>
        <taxon>Pseudomonadota</taxon>
        <taxon>Alphaproteobacteria</taxon>
        <taxon>Rhodobacterales</taxon>
        <taxon>Roseobacteraceae</taxon>
        <taxon>Loktanella</taxon>
    </lineage>
</organism>
<comment type="cofactor">
    <cofactor evidence="3">
        <name>FAD</name>
        <dbReference type="ChEBI" id="CHEBI:57692"/>
    </cofactor>
    <text evidence="3">Binds 1 FAD per subunit.</text>
</comment>
<dbReference type="Proteomes" id="UP000199550">
    <property type="component" value="Unassembled WGS sequence"/>
</dbReference>
<dbReference type="GO" id="GO:0003677">
    <property type="term" value="F:DNA binding"/>
    <property type="evidence" value="ECO:0007669"/>
    <property type="project" value="TreeGrafter"/>
</dbReference>
<dbReference type="GO" id="GO:0071949">
    <property type="term" value="F:FAD binding"/>
    <property type="evidence" value="ECO:0007669"/>
    <property type="project" value="TreeGrafter"/>
</dbReference>
<evidence type="ECO:0000256" key="1">
    <source>
        <dbReference type="ARBA" id="ARBA00022630"/>
    </source>
</evidence>
<gene>
    <name evidence="6" type="ORF">SAMN04488004_101212</name>
</gene>
<evidence type="ECO:0000313" key="7">
    <source>
        <dbReference type="Proteomes" id="UP000199550"/>
    </source>
</evidence>
<feature type="domain" description="Cryptochrome/DNA photolyase FAD-binding" evidence="5">
    <location>
        <begin position="85"/>
        <end position="214"/>
    </location>
</feature>
<dbReference type="STRING" id="195913.SAMN04488004_101212"/>
<dbReference type="Gene3D" id="1.25.40.80">
    <property type="match status" value="1"/>
</dbReference>
<evidence type="ECO:0000313" key="6">
    <source>
        <dbReference type="EMBL" id="SFK72973.1"/>
    </source>
</evidence>
<dbReference type="Gene3D" id="1.10.579.10">
    <property type="entry name" value="DNA Cyclobutane Dipyrimidine Photolyase, subunit A, domain 3"/>
    <property type="match status" value="1"/>
</dbReference>